<accession>A0AAV4T4M4</accession>
<keyword evidence="2" id="KW-1185">Reference proteome</keyword>
<proteinExistence type="predicted"/>
<reference evidence="1 2" key="1">
    <citation type="submission" date="2021-06" db="EMBL/GenBank/DDBJ databases">
        <title>Caerostris extrusa draft genome.</title>
        <authorList>
            <person name="Kono N."/>
            <person name="Arakawa K."/>
        </authorList>
    </citation>
    <scope>NUCLEOTIDE SEQUENCE [LARGE SCALE GENOMIC DNA]</scope>
</reference>
<comment type="caution">
    <text evidence="1">The sequence shown here is derived from an EMBL/GenBank/DDBJ whole genome shotgun (WGS) entry which is preliminary data.</text>
</comment>
<organism evidence="1 2">
    <name type="scientific">Caerostris extrusa</name>
    <name type="common">Bark spider</name>
    <name type="synonym">Caerostris bankana</name>
    <dbReference type="NCBI Taxonomy" id="172846"/>
    <lineage>
        <taxon>Eukaryota</taxon>
        <taxon>Metazoa</taxon>
        <taxon>Ecdysozoa</taxon>
        <taxon>Arthropoda</taxon>
        <taxon>Chelicerata</taxon>
        <taxon>Arachnida</taxon>
        <taxon>Araneae</taxon>
        <taxon>Araneomorphae</taxon>
        <taxon>Entelegynae</taxon>
        <taxon>Araneoidea</taxon>
        <taxon>Araneidae</taxon>
        <taxon>Caerostris</taxon>
    </lineage>
</organism>
<protein>
    <submittedName>
        <fullName evidence="1">Uncharacterized protein</fullName>
    </submittedName>
</protein>
<gene>
    <name evidence="1" type="ORF">CEXT_792941</name>
</gene>
<dbReference type="EMBL" id="BPLR01010491">
    <property type="protein sequence ID" value="GIY39627.1"/>
    <property type="molecule type" value="Genomic_DNA"/>
</dbReference>
<dbReference type="AlphaFoldDB" id="A0AAV4T4M4"/>
<evidence type="ECO:0000313" key="2">
    <source>
        <dbReference type="Proteomes" id="UP001054945"/>
    </source>
</evidence>
<name>A0AAV4T4M4_CAEEX</name>
<sequence>MESILDYELQPTNLDFLLSSEQNETRAITEQNNIEHIPIQPEINCAEIQTAQVNLDDVNSEIKKVDECFQNVVSNTDIPNHTESVQTSI</sequence>
<evidence type="ECO:0000313" key="1">
    <source>
        <dbReference type="EMBL" id="GIY39627.1"/>
    </source>
</evidence>
<dbReference type="Proteomes" id="UP001054945">
    <property type="component" value="Unassembled WGS sequence"/>
</dbReference>